<dbReference type="PANTHER" id="PTHR35546:SF130">
    <property type="entry name" value="EXPRESSED PROTEIN"/>
    <property type="match status" value="1"/>
</dbReference>
<keyword evidence="3" id="KW-1185">Reference proteome</keyword>
<evidence type="ECO:0000259" key="1">
    <source>
        <dbReference type="SMART" id="SM00256"/>
    </source>
</evidence>
<dbReference type="AlphaFoldDB" id="A0AAW1MW03"/>
<dbReference type="InterPro" id="IPR055290">
    <property type="entry name" value="At3g26010-like"/>
</dbReference>
<reference evidence="2 3" key="1">
    <citation type="submission" date="2024-03" db="EMBL/GenBank/DDBJ databases">
        <title>WGS assembly of Saponaria officinalis var. Norfolk2.</title>
        <authorList>
            <person name="Jenkins J."/>
            <person name="Shu S."/>
            <person name="Grimwood J."/>
            <person name="Barry K."/>
            <person name="Goodstein D."/>
            <person name="Schmutz J."/>
            <person name="Leebens-Mack J."/>
            <person name="Osbourn A."/>
        </authorList>
    </citation>
    <scope>NUCLEOTIDE SEQUENCE [LARGE SCALE GENOMIC DNA]</scope>
    <source>
        <strain evidence="3">cv. Norfolk2</strain>
        <strain evidence="2">JIC</strain>
        <tissue evidence="2">Leaf</tissue>
    </source>
</reference>
<dbReference type="PANTHER" id="PTHR35546">
    <property type="entry name" value="F-BOX PROTEIN INTERACTION DOMAIN PROTEIN-RELATED"/>
    <property type="match status" value="1"/>
</dbReference>
<name>A0AAW1MW03_SAPOF</name>
<organism evidence="2 3">
    <name type="scientific">Saponaria officinalis</name>
    <name type="common">Common soapwort</name>
    <name type="synonym">Lychnis saponaria</name>
    <dbReference type="NCBI Taxonomy" id="3572"/>
    <lineage>
        <taxon>Eukaryota</taxon>
        <taxon>Viridiplantae</taxon>
        <taxon>Streptophyta</taxon>
        <taxon>Embryophyta</taxon>
        <taxon>Tracheophyta</taxon>
        <taxon>Spermatophyta</taxon>
        <taxon>Magnoliopsida</taxon>
        <taxon>eudicotyledons</taxon>
        <taxon>Gunneridae</taxon>
        <taxon>Pentapetalae</taxon>
        <taxon>Caryophyllales</taxon>
        <taxon>Caryophyllaceae</taxon>
        <taxon>Caryophylleae</taxon>
        <taxon>Saponaria</taxon>
    </lineage>
</organism>
<dbReference type="SUPFAM" id="SSF81383">
    <property type="entry name" value="F-box domain"/>
    <property type="match status" value="1"/>
</dbReference>
<accession>A0AAW1MW03</accession>
<dbReference type="Gene3D" id="1.20.1280.50">
    <property type="match status" value="1"/>
</dbReference>
<comment type="caution">
    <text evidence="2">The sequence shown here is derived from an EMBL/GenBank/DDBJ whole genome shotgun (WGS) entry which is preliminary data.</text>
</comment>
<dbReference type="EMBL" id="JBDFQZ010000002">
    <property type="protein sequence ID" value="KAK9750785.1"/>
    <property type="molecule type" value="Genomic_DNA"/>
</dbReference>
<sequence>MVVVDGAAVKVDICSLITYRRQRKRGPQSQEFIPDEIWLEIVSRLSIKSLIVSQSVCKLWRNIFFTLHKKIDANPLCVPLCGLLLISFGRNADLRNKINCFSYFCFRNKRNFITRQDSFENNSIYSSGFERGLLNDLSFDFSAMHGVFPGTADSRFISFVMHGGLILLTLRDCTSQVYNPATNQIHFMPNSPIVEKYGFDNHTDAEKPGLIIQLPSCFIGQKCRFMVVRFCFLMRIMEVYNGVTREWRRYRLKLGREFLSSASCHLQNYVCFFENRILSLYVLTNKGCGIAIKFMRSMSPEMKRYCFPLPEVVVHEYSRARLWECEETLYLSFYSMIGLWIWKAGSTQVDSWTWVSVLEISPERQSCMPVARECLSKLVLNDIVQVIPHVFHPNFPILYLVVDSSMFAYNLKTDTLDKIGELKDLEYGDLDFVHTYKPCFSIMDTSNEVS</sequence>
<dbReference type="EMBL" id="JBDFQZ010000002">
    <property type="protein sequence ID" value="KAK9750783.1"/>
    <property type="molecule type" value="Genomic_DNA"/>
</dbReference>
<evidence type="ECO:0000313" key="2">
    <source>
        <dbReference type="EMBL" id="KAK9750783.1"/>
    </source>
</evidence>
<proteinExistence type="predicted"/>
<gene>
    <name evidence="2" type="ORF">RND81_02G221900</name>
</gene>
<dbReference type="Pfam" id="PF00646">
    <property type="entry name" value="F-box"/>
    <property type="match status" value="1"/>
</dbReference>
<dbReference type="InterPro" id="IPR036047">
    <property type="entry name" value="F-box-like_dom_sf"/>
</dbReference>
<dbReference type="Proteomes" id="UP001443914">
    <property type="component" value="Unassembled WGS sequence"/>
</dbReference>
<dbReference type="SMART" id="SM00256">
    <property type="entry name" value="FBOX"/>
    <property type="match status" value="1"/>
</dbReference>
<evidence type="ECO:0000313" key="3">
    <source>
        <dbReference type="Proteomes" id="UP001443914"/>
    </source>
</evidence>
<protein>
    <recommendedName>
        <fullName evidence="1">F-box domain-containing protein</fullName>
    </recommendedName>
</protein>
<dbReference type="EMBL" id="JBDFQZ010000002">
    <property type="protein sequence ID" value="KAK9750784.1"/>
    <property type="molecule type" value="Genomic_DNA"/>
</dbReference>
<dbReference type="InterPro" id="IPR001810">
    <property type="entry name" value="F-box_dom"/>
</dbReference>
<feature type="domain" description="F-box" evidence="1">
    <location>
        <begin position="33"/>
        <end position="73"/>
    </location>
</feature>